<gene>
    <name evidence="2" type="ORF">IWW36_004528</name>
</gene>
<feature type="non-terminal residue" evidence="2">
    <location>
        <position position="61"/>
    </location>
</feature>
<evidence type="ECO:0000256" key="1">
    <source>
        <dbReference type="SAM" id="MobiDB-lite"/>
    </source>
</evidence>
<organism evidence="2 3">
    <name type="scientific">Coemansia brasiliensis</name>
    <dbReference type="NCBI Taxonomy" id="2650707"/>
    <lineage>
        <taxon>Eukaryota</taxon>
        <taxon>Fungi</taxon>
        <taxon>Fungi incertae sedis</taxon>
        <taxon>Zoopagomycota</taxon>
        <taxon>Kickxellomycotina</taxon>
        <taxon>Kickxellomycetes</taxon>
        <taxon>Kickxellales</taxon>
        <taxon>Kickxellaceae</taxon>
        <taxon>Coemansia</taxon>
    </lineage>
</organism>
<accession>A0A9W8IBZ6</accession>
<feature type="region of interest" description="Disordered" evidence="1">
    <location>
        <begin position="1"/>
        <end position="35"/>
    </location>
</feature>
<sequence>MNQDGSYFSNSIPLSTAKATTPGAHEPDVPSVQPTPLKRVVSGAALKELLAGGAGAHPKTP</sequence>
<dbReference type="OrthoDB" id="5591504at2759"/>
<dbReference type="EMBL" id="JANBUW010000636">
    <property type="protein sequence ID" value="KAJ2846050.1"/>
    <property type="molecule type" value="Genomic_DNA"/>
</dbReference>
<name>A0A9W8IBZ6_9FUNG</name>
<evidence type="ECO:0000313" key="3">
    <source>
        <dbReference type="Proteomes" id="UP001139887"/>
    </source>
</evidence>
<proteinExistence type="predicted"/>
<protein>
    <submittedName>
        <fullName evidence="2">Uncharacterized protein</fullName>
    </submittedName>
</protein>
<feature type="compositionally biased region" description="Polar residues" evidence="1">
    <location>
        <begin position="1"/>
        <end position="19"/>
    </location>
</feature>
<keyword evidence="3" id="KW-1185">Reference proteome</keyword>
<evidence type="ECO:0000313" key="2">
    <source>
        <dbReference type="EMBL" id="KAJ2846050.1"/>
    </source>
</evidence>
<dbReference type="AlphaFoldDB" id="A0A9W8IBZ6"/>
<dbReference type="Proteomes" id="UP001139887">
    <property type="component" value="Unassembled WGS sequence"/>
</dbReference>
<reference evidence="2" key="1">
    <citation type="submission" date="2022-07" db="EMBL/GenBank/DDBJ databases">
        <title>Phylogenomic reconstructions and comparative analyses of Kickxellomycotina fungi.</title>
        <authorList>
            <person name="Reynolds N.K."/>
            <person name="Stajich J.E."/>
            <person name="Barry K."/>
            <person name="Grigoriev I.V."/>
            <person name="Crous P."/>
            <person name="Smith M.E."/>
        </authorList>
    </citation>
    <scope>NUCLEOTIDE SEQUENCE</scope>
    <source>
        <strain evidence="2">NRRL 1566</strain>
    </source>
</reference>
<comment type="caution">
    <text evidence="2">The sequence shown here is derived from an EMBL/GenBank/DDBJ whole genome shotgun (WGS) entry which is preliminary data.</text>
</comment>